<comment type="similarity">
    <text evidence="1">Belongs to the ATP-dependent AMP-binding enzyme family.</text>
</comment>
<dbReference type="Proteomes" id="UP000320672">
    <property type="component" value="Chromosome"/>
</dbReference>
<dbReference type="PROSITE" id="PS00455">
    <property type="entry name" value="AMP_BINDING"/>
    <property type="match status" value="1"/>
</dbReference>
<dbReference type="PANTHER" id="PTHR44378:SF2">
    <property type="entry name" value="ACYL-ACTIVATING ENZYME 17, PEROXISOMAL-RELATED"/>
    <property type="match status" value="1"/>
</dbReference>
<dbReference type="SUPFAM" id="SSF56801">
    <property type="entry name" value="Acetyl-CoA synthetase-like"/>
    <property type="match status" value="1"/>
</dbReference>
<evidence type="ECO:0000259" key="2">
    <source>
        <dbReference type="Pfam" id="PF00501"/>
    </source>
</evidence>
<evidence type="ECO:0000259" key="4">
    <source>
        <dbReference type="Pfam" id="PF16177"/>
    </source>
</evidence>
<feature type="domain" description="AMP-binding enzyme C-terminal" evidence="3">
    <location>
        <begin position="585"/>
        <end position="663"/>
    </location>
</feature>
<feature type="domain" description="Acetyl-coenzyme A synthetase N-terminal" evidence="4">
    <location>
        <begin position="100"/>
        <end position="157"/>
    </location>
</feature>
<accession>A0A517MMW7</accession>
<gene>
    <name evidence="5" type="primary">acs_2</name>
    <name evidence="5" type="ORF">FF011L_50360</name>
</gene>
<dbReference type="Gene3D" id="3.40.50.12780">
    <property type="entry name" value="N-terminal domain of ligase-like"/>
    <property type="match status" value="1"/>
</dbReference>
<evidence type="ECO:0000313" key="5">
    <source>
        <dbReference type="EMBL" id="QDS96228.1"/>
    </source>
</evidence>
<dbReference type="InterPro" id="IPR020845">
    <property type="entry name" value="AMP-binding_CS"/>
</dbReference>
<dbReference type="PANTHER" id="PTHR44378">
    <property type="entry name" value="ACYL-ACTIVATING ENZYME 17, PEROXISOMAL-RELATED"/>
    <property type="match status" value="1"/>
</dbReference>
<dbReference type="Pfam" id="PF00501">
    <property type="entry name" value="AMP-binding"/>
    <property type="match status" value="1"/>
</dbReference>
<reference evidence="5 6" key="1">
    <citation type="submission" date="2019-02" db="EMBL/GenBank/DDBJ databases">
        <title>Deep-cultivation of Planctomycetes and their phenomic and genomic characterization uncovers novel biology.</title>
        <authorList>
            <person name="Wiegand S."/>
            <person name="Jogler M."/>
            <person name="Boedeker C."/>
            <person name="Pinto D."/>
            <person name="Vollmers J."/>
            <person name="Rivas-Marin E."/>
            <person name="Kohn T."/>
            <person name="Peeters S.H."/>
            <person name="Heuer A."/>
            <person name="Rast P."/>
            <person name="Oberbeckmann S."/>
            <person name="Bunk B."/>
            <person name="Jeske O."/>
            <person name="Meyerdierks A."/>
            <person name="Storesund J.E."/>
            <person name="Kallscheuer N."/>
            <person name="Luecker S."/>
            <person name="Lage O.M."/>
            <person name="Pohl T."/>
            <person name="Merkel B.J."/>
            <person name="Hornburger P."/>
            <person name="Mueller R.-W."/>
            <person name="Bruemmer F."/>
            <person name="Labrenz M."/>
            <person name="Spormann A.M."/>
            <person name="Op den Camp H."/>
            <person name="Overmann J."/>
            <person name="Amann R."/>
            <person name="Jetten M.S.M."/>
            <person name="Mascher T."/>
            <person name="Medema M.H."/>
            <person name="Devos D.P."/>
            <person name="Kaster A.-K."/>
            <person name="Ovreas L."/>
            <person name="Rohde M."/>
            <person name="Galperin M.Y."/>
            <person name="Jogler C."/>
        </authorList>
    </citation>
    <scope>NUCLEOTIDE SEQUENCE [LARGE SCALE GENOMIC DNA]</scope>
    <source>
        <strain evidence="5 6">FF011L</strain>
    </source>
</reference>
<evidence type="ECO:0000256" key="1">
    <source>
        <dbReference type="ARBA" id="ARBA00006432"/>
    </source>
</evidence>
<dbReference type="InterPro" id="IPR000873">
    <property type="entry name" value="AMP-dep_synth/lig_dom"/>
</dbReference>
<evidence type="ECO:0000259" key="3">
    <source>
        <dbReference type="Pfam" id="PF13193"/>
    </source>
</evidence>
<dbReference type="InterPro" id="IPR032387">
    <property type="entry name" value="ACAS_N"/>
</dbReference>
<dbReference type="Pfam" id="PF16177">
    <property type="entry name" value="ACAS_N"/>
    <property type="match status" value="1"/>
</dbReference>
<dbReference type="OrthoDB" id="9757771at2"/>
<dbReference type="GO" id="GO:0003987">
    <property type="term" value="F:acetate-CoA ligase activity"/>
    <property type="evidence" value="ECO:0007669"/>
    <property type="project" value="UniProtKB-EC"/>
</dbReference>
<name>A0A517MMW7_9BACT</name>
<organism evidence="5 6">
    <name type="scientific">Roseimaritima multifibrata</name>
    <dbReference type="NCBI Taxonomy" id="1930274"/>
    <lineage>
        <taxon>Bacteria</taxon>
        <taxon>Pseudomonadati</taxon>
        <taxon>Planctomycetota</taxon>
        <taxon>Planctomycetia</taxon>
        <taxon>Pirellulales</taxon>
        <taxon>Pirellulaceae</taxon>
        <taxon>Roseimaritima</taxon>
    </lineage>
</organism>
<dbReference type="EC" id="6.2.1.1" evidence="5"/>
<dbReference type="InterPro" id="IPR045851">
    <property type="entry name" value="AMP-bd_C_sf"/>
</dbReference>
<keyword evidence="6" id="KW-1185">Reference proteome</keyword>
<dbReference type="EMBL" id="CP036262">
    <property type="protein sequence ID" value="QDS96228.1"/>
    <property type="molecule type" value="Genomic_DNA"/>
</dbReference>
<dbReference type="AlphaFoldDB" id="A0A517MMW7"/>
<protein>
    <submittedName>
        <fullName evidence="5">Acetyl-coenzyme A synthetase</fullName>
        <ecNumber evidence="5">6.2.1.1</ecNumber>
    </submittedName>
</protein>
<dbReference type="RefSeq" id="WP_145354401.1">
    <property type="nucleotide sequence ID" value="NZ_CP036262.1"/>
</dbReference>
<dbReference type="InterPro" id="IPR025110">
    <property type="entry name" value="AMP-bd_C"/>
</dbReference>
<feature type="domain" description="AMP-dependent synthetase/ligase" evidence="2">
    <location>
        <begin position="164"/>
        <end position="480"/>
    </location>
</feature>
<evidence type="ECO:0000313" key="6">
    <source>
        <dbReference type="Proteomes" id="UP000320672"/>
    </source>
</evidence>
<sequence length="683" mass="75701">MNISIETLVASGLTAAQAEDWFPKLQQLSNIDDEALRWQRISAQLLTPSIPFAVHELLYQQNYAQHREQHLPCPAWIPTQEEAEVTHLWKWMKSLNLSAYEDLHRWSVQHPEEFASRIADALPVQFRTPPDRFCDTSAGVENTQWFAGATLNIVESCFQADETATAIISGDPDNHLEQRTYGELKSLTARVANGLTERGVVPGDRVAIAMPMTADAVAVFLGIIAAGCSAVTIADSFSANEMAIRLECTQAKFIFIQDEILRGGKAYPLFAKITDQQNVNAIVFRGSSRRDIAIRNQDLEWDDFLSDDAVLRSVACQPSDETTILFSSGTTGSPKAIPWDHVTPIKSASDAYFHHDVRVGDVLCWPTNLGWMMGPWLVYAALINKATIAISSSVPTGRTFCEFVEKSAVTMLGLVPSLVSQWRKQDHTKDLNWNAIRLFSSTGECSNANDMLWLMSRAGYRPVVEYCGGTETGGSYITGTLTRPAVPGMFSAKAMGLSWILMDDTFTETTNGEVFFEPPALGLSTRLLNRDHHEAYYAGIPAGPKQQVLRRHGDQIEALPGMYYRAHGRIDDAMNLGGIKVSCVQIEELLVQHTAIRELAAISVPPPGGGPEQLVVYVVLYSEIHLPDLHQQLQQSIKSELNPLFKIQNVALIDLLPRTASNKIMRRNLRDAYLCKQQGQIGS</sequence>
<keyword evidence="5" id="KW-0436">Ligase</keyword>
<proteinExistence type="inferred from homology"/>
<dbReference type="Pfam" id="PF13193">
    <property type="entry name" value="AMP-binding_C"/>
    <property type="match status" value="1"/>
</dbReference>
<dbReference type="InterPro" id="IPR042099">
    <property type="entry name" value="ANL_N_sf"/>
</dbReference>
<dbReference type="KEGG" id="rml:FF011L_50360"/>
<dbReference type="Gene3D" id="3.30.300.30">
    <property type="match status" value="1"/>
</dbReference>